<dbReference type="PANTHER" id="PTHR32552:SF81">
    <property type="entry name" value="TONB-DEPENDENT OUTER MEMBRANE RECEPTOR"/>
    <property type="match status" value="1"/>
</dbReference>
<keyword evidence="9 11" id="KW-0472">Membrane</keyword>
<evidence type="ECO:0000313" key="13">
    <source>
        <dbReference type="EMBL" id="POP54653.1"/>
    </source>
</evidence>
<dbReference type="RefSeq" id="WP_103682457.1">
    <property type="nucleotide sequence ID" value="NZ_PQGG01000002.1"/>
</dbReference>
<comment type="subcellular location">
    <subcellularLocation>
        <location evidence="1 11">Cell outer membrane</location>
        <topology evidence="1 11">Multi-pass membrane protein</topology>
    </subcellularLocation>
</comment>
<dbReference type="Gene3D" id="2.40.170.20">
    <property type="entry name" value="TonB-dependent receptor, beta-barrel domain"/>
    <property type="match status" value="1"/>
</dbReference>
<dbReference type="Pfam" id="PF07715">
    <property type="entry name" value="Plug"/>
    <property type="match status" value="1"/>
</dbReference>
<proteinExistence type="inferred from homology"/>
<keyword evidence="3 11" id="KW-1134">Transmembrane beta strand</keyword>
<evidence type="ECO:0000256" key="2">
    <source>
        <dbReference type="ARBA" id="ARBA00022448"/>
    </source>
</evidence>
<dbReference type="InterPro" id="IPR039426">
    <property type="entry name" value="TonB-dep_rcpt-like"/>
</dbReference>
<dbReference type="OrthoDB" id="7051185at2"/>
<organism evidence="13 14">
    <name type="scientific">Zhongshania marina</name>
    <dbReference type="NCBI Taxonomy" id="2304603"/>
    <lineage>
        <taxon>Bacteria</taxon>
        <taxon>Pseudomonadati</taxon>
        <taxon>Pseudomonadota</taxon>
        <taxon>Gammaproteobacteria</taxon>
        <taxon>Cellvibrionales</taxon>
        <taxon>Spongiibacteraceae</taxon>
        <taxon>Zhongshania</taxon>
    </lineage>
</organism>
<keyword evidence="6" id="KW-0408">Iron</keyword>
<sequence>MKKLTPIVSGLCAFTVSMSSPVFSQTEVKKSGYALEEVIVTAQKKAESLQDTPISLTAFGEERLEIDGINSLNDIGSKVPSLTIEPFPINNATLRIFIRGIGLSDVQVTQDPPVGIYVDGVYIARSTGTALDVAELQRIEVLRGPQGTLYGRNTTGGAINLVTKRPTTDAFELKQKFTVGNRGLFTSKTSANIPLADTLAAKVAYLSTRSDGFIENTGPGGDFGDREVEGYRIDLRWDISDSMSLDYAYDNSDFEYYNSMYQSINPAIQNKGQAEPIREFAVSESKHSRSRFSSMATARKFEASTTEIEGHSFILTKDFQNVQFKYIGAFRELRDASYADLGGGLGSEEYRVDSHEYCGAAVTAQTGSDCLPLVIPVISQEQYSHEFQLSGSLFDDSLDYILGAYYFEEEATENNSPLHHQFSARISDGIIPIPVLGEILGGVLIGAGDVHLVNMLSQRYDIKNEAKAVFGQFTWTPNLFDKRMHLTFGARYSEDSREALKNQIDKTYLEVRSLNMAIDTEDLSALSPVLAAAGFLLPGDRSFDNVLGKKDFDDASFSFIGEFDLTDDINVYGKFVQAYKSGGFNTRDPQRGGTGFAAGTPGKGDDTAVEAPDGNVYGFGFADGFDEERVASFEAGIKSELMDRRLRINANIFYSEYTDIQLNFILAGTVADTKVANAGEAEMRGFETDITYLASENLMLMLNYAFLDAEVTKAVDEFGNDLTDSFGFYSAPSQSYTASADYTVGQYDWGQLAVNLSYNFMDNRRGGIRGANSKNVYLGEYGLINGRVSFSEIQVSKYGTLYFGLWGKNLTDKEYEITAVDNLPHSDRTVIWGDPRSYGIDLIYQY</sequence>
<evidence type="ECO:0000259" key="12">
    <source>
        <dbReference type="Pfam" id="PF07715"/>
    </source>
</evidence>
<accession>A0A2S4HKZ0</accession>
<keyword evidence="2 11" id="KW-0813">Transport</keyword>
<dbReference type="PANTHER" id="PTHR32552">
    <property type="entry name" value="FERRICHROME IRON RECEPTOR-RELATED"/>
    <property type="match status" value="1"/>
</dbReference>
<keyword evidence="5 11" id="KW-0812">Transmembrane</keyword>
<dbReference type="GO" id="GO:0006826">
    <property type="term" value="P:iron ion transport"/>
    <property type="evidence" value="ECO:0007669"/>
    <property type="project" value="UniProtKB-KW"/>
</dbReference>
<dbReference type="AlphaFoldDB" id="A0A2S4HKZ0"/>
<dbReference type="InterPro" id="IPR012910">
    <property type="entry name" value="Plug_dom"/>
</dbReference>
<feature type="domain" description="TonB-dependent receptor plug" evidence="12">
    <location>
        <begin position="49"/>
        <end position="158"/>
    </location>
</feature>
<gene>
    <name evidence="13" type="ORF">C0068_00095</name>
</gene>
<evidence type="ECO:0000256" key="7">
    <source>
        <dbReference type="ARBA" id="ARBA00023065"/>
    </source>
</evidence>
<evidence type="ECO:0000256" key="1">
    <source>
        <dbReference type="ARBA" id="ARBA00004571"/>
    </source>
</evidence>
<dbReference type="EMBL" id="PQGG01000002">
    <property type="protein sequence ID" value="POP54653.1"/>
    <property type="molecule type" value="Genomic_DNA"/>
</dbReference>
<evidence type="ECO:0000256" key="8">
    <source>
        <dbReference type="ARBA" id="ARBA00023077"/>
    </source>
</evidence>
<evidence type="ECO:0000313" key="14">
    <source>
        <dbReference type="Proteomes" id="UP000237222"/>
    </source>
</evidence>
<dbReference type="GO" id="GO:0009279">
    <property type="term" value="C:cell outer membrane"/>
    <property type="evidence" value="ECO:0007669"/>
    <property type="project" value="UniProtKB-SubCell"/>
</dbReference>
<keyword evidence="4" id="KW-0410">Iron transport</keyword>
<keyword evidence="13" id="KW-0675">Receptor</keyword>
<name>A0A2S4HKZ0_9GAMM</name>
<dbReference type="Proteomes" id="UP000237222">
    <property type="component" value="Unassembled WGS sequence"/>
</dbReference>
<dbReference type="InterPro" id="IPR036942">
    <property type="entry name" value="Beta-barrel_TonB_sf"/>
</dbReference>
<reference evidence="13" key="1">
    <citation type="submission" date="2018-01" db="EMBL/GenBank/DDBJ databases">
        <authorList>
            <person name="Yu X.-D."/>
        </authorList>
    </citation>
    <scope>NUCLEOTIDE SEQUENCE</scope>
    <source>
        <strain evidence="13">ZX-21</strain>
    </source>
</reference>
<keyword evidence="8" id="KW-0798">TonB box</keyword>
<evidence type="ECO:0000256" key="11">
    <source>
        <dbReference type="PROSITE-ProRule" id="PRU01360"/>
    </source>
</evidence>
<dbReference type="PROSITE" id="PS52016">
    <property type="entry name" value="TONB_DEPENDENT_REC_3"/>
    <property type="match status" value="1"/>
</dbReference>
<evidence type="ECO:0000256" key="6">
    <source>
        <dbReference type="ARBA" id="ARBA00023004"/>
    </source>
</evidence>
<comment type="similarity">
    <text evidence="11">Belongs to the TonB-dependent receptor family.</text>
</comment>
<evidence type="ECO:0000256" key="9">
    <source>
        <dbReference type="ARBA" id="ARBA00023136"/>
    </source>
</evidence>
<evidence type="ECO:0000256" key="10">
    <source>
        <dbReference type="ARBA" id="ARBA00023237"/>
    </source>
</evidence>
<evidence type="ECO:0000256" key="3">
    <source>
        <dbReference type="ARBA" id="ARBA00022452"/>
    </source>
</evidence>
<keyword evidence="7" id="KW-0406">Ion transport</keyword>
<dbReference type="SUPFAM" id="SSF56935">
    <property type="entry name" value="Porins"/>
    <property type="match status" value="1"/>
</dbReference>
<protein>
    <submittedName>
        <fullName evidence="13">TonB-dependent receptor</fullName>
    </submittedName>
</protein>
<evidence type="ECO:0000256" key="5">
    <source>
        <dbReference type="ARBA" id="ARBA00022692"/>
    </source>
</evidence>
<evidence type="ECO:0000256" key="4">
    <source>
        <dbReference type="ARBA" id="ARBA00022496"/>
    </source>
</evidence>
<comment type="caution">
    <text evidence="13">The sequence shown here is derived from an EMBL/GenBank/DDBJ whole genome shotgun (WGS) entry which is preliminary data.</text>
</comment>
<keyword evidence="10 11" id="KW-0998">Cell outer membrane</keyword>